<sequence length="456" mass="49284">MELETDYLVVGAGAAGMGFADSLLDSSDADIVVVDRRAAPGGHWLEAYPFVRLHQPSGWYGVGAVSLGEDRIEQTGPETGWYSRASGSQIVDYFAGVMRDRLLSSGRVRFLGLAEHLGDGRIRSLEDGREHDVHARRAIVDATYTSSPTPESSPAPFQVEDGVRLVTPGGLAALGDLGRGVVVIGAGKTASDTCSWLLDRGCDPASITWIRSRDMWFNNRAYLQPGRLSGGIVEGTVHWLEALAACGTVDEVFAQVESRGVIRRLDVEVWPTVFRGPTISDVEIAQLRSIRNVVRLGHVRSIELNRITLDEGTVPTSPEQVHVHCAASGLTYNPAVPIFASDRITVQFITRTNIPLSSAAIARVEALDITVEEKNALCRPIPLYETPLGSLQMLLGGIRSEGVWRKHPILGPWLGGHRLNLTRDAAAALGDDAAHWYGRLTAALAPAYESLARLSS</sequence>
<reference evidence="2" key="1">
    <citation type="submission" date="2023-12" db="EMBL/GenBank/DDBJ databases">
        <title>Novel species in genus Nocardioides.</title>
        <authorList>
            <person name="Zhou H."/>
        </authorList>
    </citation>
    <scope>NUCLEOTIDE SEQUENCE [LARGE SCALE GENOMIC DNA]</scope>
    <source>
        <strain evidence="2">HM61</strain>
    </source>
</reference>
<keyword evidence="2" id="KW-1185">Reference proteome</keyword>
<dbReference type="Proteomes" id="UP001327225">
    <property type="component" value="Chromosome"/>
</dbReference>
<proteinExistence type="predicted"/>
<dbReference type="RefSeq" id="WP_322936484.1">
    <property type="nucleotide sequence ID" value="NZ_CP141059.1"/>
</dbReference>
<accession>A0ABZ0ZKH9</accession>
<dbReference type="Gene3D" id="3.50.50.60">
    <property type="entry name" value="FAD/NAD(P)-binding domain"/>
    <property type="match status" value="1"/>
</dbReference>
<name>A0ABZ0ZKH9_9ACTN</name>
<evidence type="ECO:0000313" key="1">
    <source>
        <dbReference type="EMBL" id="WQQ24896.1"/>
    </source>
</evidence>
<dbReference type="Pfam" id="PF13450">
    <property type="entry name" value="NAD_binding_8"/>
    <property type="match status" value="1"/>
</dbReference>
<dbReference type="InterPro" id="IPR036188">
    <property type="entry name" value="FAD/NAD-bd_sf"/>
</dbReference>
<evidence type="ECO:0000313" key="2">
    <source>
        <dbReference type="Proteomes" id="UP001327225"/>
    </source>
</evidence>
<protein>
    <submittedName>
        <fullName evidence="1">NAD(P)-binding protein</fullName>
    </submittedName>
</protein>
<organism evidence="1 2">
    <name type="scientific">Nocardioides bizhenqiangii</name>
    <dbReference type="NCBI Taxonomy" id="3095076"/>
    <lineage>
        <taxon>Bacteria</taxon>
        <taxon>Bacillati</taxon>
        <taxon>Actinomycetota</taxon>
        <taxon>Actinomycetes</taxon>
        <taxon>Propionibacteriales</taxon>
        <taxon>Nocardioidaceae</taxon>
        <taxon>Nocardioides</taxon>
    </lineage>
</organism>
<dbReference type="SUPFAM" id="SSF51905">
    <property type="entry name" value="FAD/NAD(P)-binding domain"/>
    <property type="match status" value="1"/>
</dbReference>
<gene>
    <name evidence="1" type="ORF">SHK19_13070</name>
</gene>
<dbReference type="EMBL" id="CP141059">
    <property type="protein sequence ID" value="WQQ24896.1"/>
    <property type="molecule type" value="Genomic_DNA"/>
</dbReference>